<dbReference type="EMBL" id="MU827782">
    <property type="protein sequence ID" value="KAJ7336609.1"/>
    <property type="molecule type" value="Genomic_DNA"/>
</dbReference>
<keyword evidence="4 8" id="KW-0297">G-protein coupled receptor</keyword>
<feature type="transmembrane region" description="Helical" evidence="9">
    <location>
        <begin position="221"/>
        <end position="242"/>
    </location>
</feature>
<feature type="transmembrane region" description="Helical" evidence="9">
    <location>
        <begin position="31"/>
        <end position="52"/>
    </location>
</feature>
<dbReference type="PROSITE" id="PS50262">
    <property type="entry name" value="G_PROTEIN_RECEP_F1_2"/>
    <property type="match status" value="1"/>
</dbReference>
<evidence type="ECO:0000256" key="4">
    <source>
        <dbReference type="ARBA" id="ARBA00023040"/>
    </source>
</evidence>
<evidence type="ECO:0000256" key="5">
    <source>
        <dbReference type="ARBA" id="ARBA00023136"/>
    </source>
</evidence>
<feature type="domain" description="G-protein coupled receptors family 1 profile" evidence="10">
    <location>
        <begin position="1"/>
        <end position="196"/>
    </location>
</feature>
<dbReference type="CDD" id="cd00637">
    <property type="entry name" value="7tm_classA_rhodopsin-like"/>
    <property type="match status" value="1"/>
</dbReference>
<dbReference type="InterPro" id="IPR000276">
    <property type="entry name" value="GPCR_Rhodpsn"/>
</dbReference>
<evidence type="ECO:0000256" key="6">
    <source>
        <dbReference type="ARBA" id="ARBA00023170"/>
    </source>
</evidence>
<evidence type="ECO:0000313" key="11">
    <source>
        <dbReference type="EMBL" id="KAJ7336609.1"/>
    </source>
</evidence>
<dbReference type="InterPro" id="IPR017452">
    <property type="entry name" value="GPCR_Rhodpsn_7TM"/>
</dbReference>
<dbReference type="OrthoDB" id="10044919at2759"/>
<feature type="transmembrane region" description="Helical" evidence="9">
    <location>
        <begin position="73"/>
        <end position="95"/>
    </location>
</feature>
<dbReference type="Gene3D" id="1.20.1070.10">
    <property type="entry name" value="Rhodopsin 7-helix transmembrane proteins"/>
    <property type="match status" value="1"/>
</dbReference>
<evidence type="ECO:0000256" key="7">
    <source>
        <dbReference type="ARBA" id="ARBA00023224"/>
    </source>
</evidence>
<dbReference type="GO" id="GO:0016020">
    <property type="term" value="C:membrane"/>
    <property type="evidence" value="ECO:0007669"/>
    <property type="project" value="UniProtKB-SubCell"/>
</dbReference>
<evidence type="ECO:0000259" key="10">
    <source>
        <dbReference type="PROSITE" id="PS50262"/>
    </source>
</evidence>
<keyword evidence="5 9" id="KW-0472">Membrane</keyword>
<keyword evidence="6 8" id="KW-0675">Receptor</keyword>
<comment type="caution">
    <text evidence="11">The sequence shown here is derived from an EMBL/GenBank/DDBJ whole genome shotgun (WGS) entry which is preliminary data.</text>
</comment>
<accession>A0A9X0CFT0</accession>
<dbReference type="AlphaFoldDB" id="A0A9X0CFT0"/>
<dbReference type="PROSITE" id="PS00237">
    <property type="entry name" value="G_PROTEIN_RECEP_F1_1"/>
    <property type="match status" value="1"/>
</dbReference>
<evidence type="ECO:0000256" key="1">
    <source>
        <dbReference type="ARBA" id="ARBA00004141"/>
    </source>
</evidence>
<comment type="subcellular location">
    <subcellularLocation>
        <location evidence="1">Membrane</location>
        <topology evidence="1">Multi-pass membrane protein</topology>
    </subcellularLocation>
</comment>
<evidence type="ECO:0000313" key="12">
    <source>
        <dbReference type="Proteomes" id="UP001163046"/>
    </source>
</evidence>
<organism evidence="11 12">
    <name type="scientific">Desmophyllum pertusum</name>
    <dbReference type="NCBI Taxonomy" id="174260"/>
    <lineage>
        <taxon>Eukaryota</taxon>
        <taxon>Metazoa</taxon>
        <taxon>Cnidaria</taxon>
        <taxon>Anthozoa</taxon>
        <taxon>Hexacorallia</taxon>
        <taxon>Scleractinia</taxon>
        <taxon>Caryophylliina</taxon>
        <taxon>Caryophylliidae</taxon>
        <taxon>Desmophyllum</taxon>
    </lineage>
</organism>
<dbReference type="PANTHER" id="PTHR24240">
    <property type="entry name" value="OPSIN"/>
    <property type="match status" value="1"/>
</dbReference>
<dbReference type="Proteomes" id="UP001163046">
    <property type="component" value="Unassembled WGS sequence"/>
</dbReference>
<keyword evidence="7 8" id="KW-0807">Transducer</keyword>
<reference evidence="11" key="1">
    <citation type="submission" date="2023-01" db="EMBL/GenBank/DDBJ databases">
        <title>Genome assembly of the deep-sea coral Lophelia pertusa.</title>
        <authorList>
            <person name="Herrera S."/>
            <person name="Cordes E."/>
        </authorList>
    </citation>
    <scope>NUCLEOTIDE SEQUENCE</scope>
    <source>
        <strain evidence="11">USNM1676648</strain>
        <tissue evidence="11">Polyp</tissue>
    </source>
</reference>
<dbReference type="Pfam" id="PF00001">
    <property type="entry name" value="7tm_1"/>
    <property type="match status" value="1"/>
</dbReference>
<dbReference type="GO" id="GO:0004930">
    <property type="term" value="F:G protein-coupled receptor activity"/>
    <property type="evidence" value="ECO:0007669"/>
    <property type="project" value="UniProtKB-KW"/>
</dbReference>
<dbReference type="PRINTS" id="PR00237">
    <property type="entry name" value="GPCRRHODOPSN"/>
</dbReference>
<comment type="similarity">
    <text evidence="8">Belongs to the G-protein coupled receptor 1 family.</text>
</comment>
<name>A0A9X0CFT0_9CNID</name>
<feature type="transmembrane region" description="Helical" evidence="9">
    <location>
        <begin position="182"/>
        <end position="201"/>
    </location>
</feature>
<proteinExistence type="inferred from homology"/>
<sequence length="248" mass="28204">MALLCIPFSAGVFIQGRWIYGQLICQLQGFAFFVLAFVSLETMALVAVNRCLNVTKPAVYHRIFTRKRSLKMIVFVWLLCISYVSVFASLKWPVFAFDPGKTICHIKISDRAYKMAWNIITIAIFALAPMATLFICYWRVFMSVRRHNAETLRSLRARSRAGEARSLQGTAHALEDIKINKLILGLIAGFACCWIPSYGIAYAKLAYPPIAEQRFPQTLWVFWYSAPVRSILSSTEFLTALFGSRFSK</sequence>
<dbReference type="SUPFAM" id="SSF81321">
    <property type="entry name" value="Family A G protein-coupled receptor-like"/>
    <property type="match status" value="1"/>
</dbReference>
<keyword evidence="12" id="KW-1185">Reference proteome</keyword>
<keyword evidence="2 8" id="KW-0812">Transmembrane</keyword>
<evidence type="ECO:0000256" key="3">
    <source>
        <dbReference type="ARBA" id="ARBA00022989"/>
    </source>
</evidence>
<evidence type="ECO:0000256" key="2">
    <source>
        <dbReference type="ARBA" id="ARBA00022692"/>
    </source>
</evidence>
<dbReference type="InterPro" id="IPR050125">
    <property type="entry name" value="GPCR_opsins"/>
</dbReference>
<protein>
    <recommendedName>
        <fullName evidence="10">G-protein coupled receptors family 1 profile domain-containing protein</fullName>
    </recommendedName>
</protein>
<gene>
    <name evidence="11" type="ORF">OS493_011827</name>
</gene>
<evidence type="ECO:0000256" key="9">
    <source>
        <dbReference type="SAM" id="Phobius"/>
    </source>
</evidence>
<feature type="transmembrane region" description="Helical" evidence="9">
    <location>
        <begin position="115"/>
        <end position="138"/>
    </location>
</feature>
<evidence type="ECO:0000256" key="8">
    <source>
        <dbReference type="RuleBase" id="RU000688"/>
    </source>
</evidence>
<keyword evidence="3 9" id="KW-1133">Transmembrane helix</keyword>